<organism evidence="1 2">
    <name type="scientific">Acinetobacter bereziniae</name>
    <name type="common">Acinetobacter genomosp. 10</name>
    <dbReference type="NCBI Taxonomy" id="106648"/>
    <lineage>
        <taxon>Bacteria</taxon>
        <taxon>Pseudomonadati</taxon>
        <taxon>Pseudomonadota</taxon>
        <taxon>Gammaproteobacteria</taxon>
        <taxon>Moraxellales</taxon>
        <taxon>Moraxellaceae</taxon>
        <taxon>Acinetobacter</taxon>
    </lineage>
</organism>
<dbReference type="Gene3D" id="3.40.50.300">
    <property type="entry name" value="P-loop containing nucleotide triphosphate hydrolases"/>
    <property type="match status" value="1"/>
</dbReference>
<dbReference type="RefSeq" id="WP_198114806.1">
    <property type="nucleotide sequence ID" value="NZ_CP066121.1"/>
</dbReference>
<dbReference type="EMBL" id="CP092085">
    <property type="protein sequence ID" value="UUN95927.1"/>
    <property type="molecule type" value="Genomic_DNA"/>
</dbReference>
<evidence type="ECO:0000313" key="1">
    <source>
        <dbReference type="EMBL" id="UUN95927.1"/>
    </source>
</evidence>
<reference evidence="1" key="1">
    <citation type="submission" date="2022-02" db="EMBL/GenBank/DDBJ databases">
        <title>Characterization of Tn125 harboring carbapenem-resistant Acinetobacter bereziniae clinical isolates.</title>
        <authorList>
            <person name="Wong N.-K."/>
            <person name="Pan Q."/>
        </authorList>
    </citation>
    <scope>NUCLEOTIDE SEQUENCE</scope>
    <source>
        <strain evidence="1">GD03393</strain>
    </source>
</reference>
<gene>
    <name evidence="1" type="ORF">I9054_011065</name>
</gene>
<dbReference type="AlphaFoldDB" id="A0A8I1AHM3"/>
<keyword evidence="1" id="KW-0067">ATP-binding</keyword>
<dbReference type="GO" id="GO:0005524">
    <property type="term" value="F:ATP binding"/>
    <property type="evidence" value="ECO:0007669"/>
    <property type="project" value="UniProtKB-KW"/>
</dbReference>
<protein>
    <submittedName>
        <fullName evidence="1">ATP-binding protein</fullName>
    </submittedName>
</protein>
<dbReference type="SUPFAM" id="SSF52540">
    <property type="entry name" value="P-loop containing nucleoside triphosphate hydrolases"/>
    <property type="match status" value="1"/>
</dbReference>
<keyword evidence="1" id="KW-0547">Nucleotide-binding</keyword>
<sequence length="414" mass="48391">MILTKIHINNWYSFVDSELDLTYARKSNESTIQYEYLSGFENIRFKRVIVLTGANASGKTSFAKIILSIRNFINDKKISKFFEEGMRKNGDNLEFTVEFIDKAPTKIEDQSSVNVTSYDHLHYLKVQIFKLNENINEYKYKFTYKTIEIKKTDSIEKLREILKNYDGSQKIKLRNSLYLSNFEDYTSDESKRSIFDFENLSFNVGWNFLYNDLSDASKLKLPVKVDREILESILKTFDPSITSVKEATEKGETETNGFFINFHNNDKIYLSNDGKIDESKRYLLSLGTYEAIKIASFISVVVDSEGRNGCTFFLDEGMSHVQSEIERAIVVLIIEKMNKYSQFFYTTHNYDILDMNLPIHSYLFIKKDESFNSQFIKAEDYFSKNDRSIINYIKNDVLCTLPDTTLIDEILMRD</sequence>
<proteinExistence type="predicted"/>
<name>A0A8I1AHM3_ACIBZ</name>
<accession>A0A8I1AHM3</accession>
<evidence type="ECO:0000313" key="2">
    <source>
        <dbReference type="Proteomes" id="UP000644140"/>
    </source>
</evidence>
<dbReference type="Proteomes" id="UP000644140">
    <property type="component" value="Chromosome"/>
</dbReference>
<dbReference type="InterPro" id="IPR027417">
    <property type="entry name" value="P-loop_NTPase"/>
</dbReference>